<dbReference type="Gene3D" id="1.10.287.110">
    <property type="entry name" value="DnaJ domain"/>
    <property type="match status" value="1"/>
</dbReference>
<dbReference type="HOGENOM" id="CLU_1168719_0_0_9"/>
<organism evidence="6 7">
    <name type="scientific">Alicyclobacillus acidocaldarius (strain Tc-4-1)</name>
    <name type="common">Bacillus acidocaldarius</name>
    <dbReference type="NCBI Taxonomy" id="1048834"/>
    <lineage>
        <taxon>Bacteria</taxon>
        <taxon>Bacillati</taxon>
        <taxon>Bacillota</taxon>
        <taxon>Bacilli</taxon>
        <taxon>Bacillales</taxon>
        <taxon>Alicyclobacillaceae</taxon>
        <taxon>Alicyclobacillus</taxon>
    </lineage>
</organism>
<evidence type="ECO:0000313" key="6">
    <source>
        <dbReference type="EMBL" id="AEJ45152.1"/>
    </source>
</evidence>
<dbReference type="GO" id="GO:0006260">
    <property type="term" value="P:DNA replication"/>
    <property type="evidence" value="ECO:0007669"/>
    <property type="project" value="UniProtKB-KW"/>
</dbReference>
<dbReference type="InterPro" id="IPR036869">
    <property type="entry name" value="J_dom_sf"/>
</dbReference>
<gene>
    <name evidence="6" type="ordered locus">TC41_3273</name>
</gene>
<feature type="region of interest" description="Disordered" evidence="3">
    <location>
        <begin position="130"/>
        <end position="154"/>
    </location>
</feature>
<dbReference type="SMART" id="SM00271">
    <property type="entry name" value="DnaJ"/>
    <property type="match status" value="1"/>
</dbReference>
<dbReference type="Proteomes" id="UP000000292">
    <property type="component" value="Chromosome"/>
</dbReference>
<keyword evidence="1" id="KW-0235">DNA replication</keyword>
<feature type="domain" description="J" evidence="5">
    <location>
        <begin position="54"/>
        <end position="121"/>
    </location>
</feature>
<sequence>MGVECHSSGERRGLRVSEWIVMKQCASCRAVNRIRLDHGFFCRCGKCKAPLALTHYEILGVPRNATLPQIKAAYRRAAKKWHPDVHEGGDRATAERHFRRIQDAYRTLSEPEARQRYDLLLHFEGAYEETATTQTEETPHASERPSGASKAQDRSLLRTSWRAGSFQWPSAGAQRDRPVTLYTMLGVGLFTICTMGGAILTGLFGSKLALMILLGLGMIGGMQLLYLLTKLTLDAES</sequence>
<dbReference type="SUPFAM" id="SSF46565">
    <property type="entry name" value="Chaperone J-domain"/>
    <property type="match status" value="1"/>
</dbReference>
<dbReference type="KEGG" id="aad:TC41_3273"/>
<evidence type="ECO:0000256" key="4">
    <source>
        <dbReference type="SAM" id="Phobius"/>
    </source>
</evidence>
<reference evidence="6 7" key="1">
    <citation type="journal article" date="2011" name="J. Bacteriol.">
        <title>Complete Genome Sequence of Alicyclobacillus acidocaldarius Strain Tc-4-1.</title>
        <authorList>
            <person name="Chen Y."/>
            <person name="He Y."/>
            <person name="Zhang B."/>
            <person name="Yang J."/>
            <person name="Li W."/>
            <person name="Dong Z."/>
            <person name="Hu S."/>
        </authorList>
    </citation>
    <scope>NUCLEOTIDE SEQUENCE [LARGE SCALE GENOMIC DNA]</scope>
    <source>
        <strain evidence="6 7">Tc-4-1</strain>
    </source>
</reference>
<keyword evidence="2 6" id="KW-0346">Stress response</keyword>
<dbReference type="Pfam" id="PF00226">
    <property type="entry name" value="DnaJ"/>
    <property type="match status" value="1"/>
</dbReference>
<dbReference type="eggNOG" id="COG0484">
    <property type="taxonomic scope" value="Bacteria"/>
</dbReference>
<dbReference type="InterPro" id="IPR001623">
    <property type="entry name" value="DnaJ_domain"/>
</dbReference>
<feature type="transmembrane region" description="Helical" evidence="4">
    <location>
        <begin position="179"/>
        <end position="202"/>
    </location>
</feature>
<keyword evidence="4" id="KW-0812">Transmembrane</keyword>
<dbReference type="AlphaFoldDB" id="F8IEB4"/>
<dbReference type="PRINTS" id="PR00625">
    <property type="entry name" value="JDOMAIN"/>
</dbReference>
<proteinExistence type="predicted"/>
<accession>F8IEB4</accession>
<keyword evidence="4" id="KW-0472">Membrane</keyword>
<protein>
    <submittedName>
        <fullName evidence="6">Heat shock protein DnaJ domain protein</fullName>
    </submittedName>
</protein>
<keyword evidence="4" id="KW-1133">Transmembrane helix</keyword>
<evidence type="ECO:0000259" key="5">
    <source>
        <dbReference type="PROSITE" id="PS50076"/>
    </source>
</evidence>
<reference evidence="7" key="2">
    <citation type="submission" date="2011-06" db="EMBL/GenBank/DDBJ databases">
        <title>The complete genome sequence of Alicyclobacillus acidocaldarius sp. Tc-4-1.</title>
        <authorList>
            <person name="Chen Y."/>
            <person name="He Y."/>
            <person name="Dong Z."/>
            <person name="Hu S."/>
        </authorList>
    </citation>
    <scope>NUCLEOTIDE SEQUENCE [LARGE SCALE GENOMIC DNA]</scope>
    <source>
        <strain evidence="7">Tc-4-1</strain>
    </source>
</reference>
<dbReference type="InterPro" id="IPR050817">
    <property type="entry name" value="DjlA_DnaK_co-chaperone"/>
</dbReference>
<evidence type="ECO:0000256" key="2">
    <source>
        <dbReference type="ARBA" id="ARBA00023016"/>
    </source>
</evidence>
<dbReference type="PANTHER" id="PTHR24074">
    <property type="entry name" value="CO-CHAPERONE PROTEIN DJLA"/>
    <property type="match status" value="1"/>
</dbReference>
<name>F8IEB4_ALIAT</name>
<dbReference type="PATRIC" id="fig|1048834.4.peg.3106"/>
<dbReference type="EMBL" id="CP002902">
    <property type="protein sequence ID" value="AEJ45152.1"/>
    <property type="molecule type" value="Genomic_DNA"/>
</dbReference>
<dbReference type="PROSITE" id="PS50076">
    <property type="entry name" value="DNAJ_2"/>
    <property type="match status" value="1"/>
</dbReference>
<evidence type="ECO:0000256" key="1">
    <source>
        <dbReference type="ARBA" id="ARBA00022705"/>
    </source>
</evidence>
<evidence type="ECO:0000313" key="7">
    <source>
        <dbReference type="Proteomes" id="UP000000292"/>
    </source>
</evidence>
<dbReference type="STRING" id="1048834.TC41_3273"/>
<dbReference type="CDD" id="cd06257">
    <property type="entry name" value="DnaJ"/>
    <property type="match status" value="1"/>
</dbReference>
<evidence type="ECO:0000256" key="3">
    <source>
        <dbReference type="SAM" id="MobiDB-lite"/>
    </source>
</evidence>
<feature type="transmembrane region" description="Helical" evidence="4">
    <location>
        <begin position="208"/>
        <end position="228"/>
    </location>
</feature>